<feature type="region of interest" description="Disordered" evidence="1">
    <location>
        <begin position="216"/>
        <end position="284"/>
    </location>
</feature>
<dbReference type="GO" id="GO:0043542">
    <property type="term" value="P:endothelial cell migration"/>
    <property type="evidence" value="ECO:0007669"/>
    <property type="project" value="TreeGrafter"/>
</dbReference>
<dbReference type="SUPFAM" id="SSF54236">
    <property type="entry name" value="Ubiquitin-like"/>
    <property type="match status" value="1"/>
</dbReference>
<feature type="region of interest" description="Disordered" evidence="1">
    <location>
        <begin position="147"/>
        <end position="196"/>
    </location>
</feature>
<comment type="caution">
    <text evidence="2">The sequence shown here is derived from an EMBL/GenBank/DDBJ whole genome shotgun (WGS) entry which is preliminary data.</text>
</comment>
<gene>
    <name evidence="2" type="ORF">HPG69_006986</name>
</gene>
<feature type="compositionally biased region" description="Basic and acidic residues" evidence="1">
    <location>
        <begin position="186"/>
        <end position="196"/>
    </location>
</feature>
<feature type="compositionally biased region" description="Low complexity" evidence="1">
    <location>
        <begin position="245"/>
        <end position="262"/>
    </location>
</feature>
<dbReference type="PANTHER" id="PTHR13217">
    <property type="entry name" value="PLECKSTRIN HOMOLOGY DOMAIN-CONTAINING FAMILY G MEMBER 7"/>
    <property type="match status" value="1"/>
</dbReference>
<dbReference type="GO" id="GO:0007266">
    <property type="term" value="P:Rho protein signal transduction"/>
    <property type="evidence" value="ECO:0007669"/>
    <property type="project" value="TreeGrafter"/>
</dbReference>
<dbReference type="GO" id="GO:0005886">
    <property type="term" value="C:plasma membrane"/>
    <property type="evidence" value="ECO:0007669"/>
    <property type="project" value="TreeGrafter"/>
</dbReference>
<evidence type="ECO:0000256" key="1">
    <source>
        <dbReference type="SAM" id="MobiDB-lite"/>
    </source>
</evidence>
<name>A0A7J7ENM3_DICBM</name>
<dbReference type="Proteomes" id="UP000551758">
    <property type="component" value="Unassembled WGS sequence"/>
</dbReference>
<dbReference type="CDD" id="cd17068">
    <property type="entry name" value="RBD_PLEKHG5"/>
    <property type="match status" value="1"/>
</dbReference>
<feature type="compositionally biased region" description="Basic and acidic residues" evidence="1">
    <location>
        <begin position="154"/>
        <end position="168"/>
    </location>
</feature>
<dbReference type="AlphaFoldDB" id="A0A7J7ENM3"/>
<accession>A0A7J7ENM3</accession>
<sequence>MVGTRDAEAKRPMSSQDPSKECFTLKFDLNVDIETEIVPAMKKKSLGEVLLPVFERKGIALGKVDIYLDQSNTPLSLTFEAYRFGGHYLRVKGSLPYRCLCWAVVAGAGRAGLRGRAARPWFGSSGERGLGPLPPLDLGVEDLYLSPNATSAKPGDEGKVEQGVKDSKSLSLPILRPAGAGTPALERVDPQSRRESLDILAPGRRRKNMLEFLGEASIPGQEPPTPASSSLPSGSSGGGDSWKNRAASRFSGFFSSGPSTSACGRVCGPVGPGAGQPAGPDSGP</sequence>
<dbReference type="InterPro" id="IPR040181">
    <property type="entry name" value="PKHG5/7"/>
</dbReference>
<proteinExistence type="predicted"/>
<dbReference type="PANTHER" id="PTHR13217:SF11">
    <property type="entry name" value="PLECKSTRIN HOMOLOGY DOMAIN-CONTAINING FAMILY G MEMBER 5"/>
    <property type="match status" value="1"/>
</dbReference>
<dbReference type="GO" id="GO:0030424">
    <property type="term" value="C:axon"/>
    <property type="evidence" value="ECO:0007669"/>
    <property type="project" value="TreeGrafter"/>
</dbReference>
<dbReference type="EMBL" id="JACDTQ010002568">
    <property type="protein sequence ID" value="KAF5917392.1"/>
    <property type="molecule type" value="Genomic_DNA"/>
</dbReference>
<evidence type="ECO:0000313" key="3">
    <source>
        <dbReference type="Proteomes" id="UP000551758"/>
    </source>
</evidence>
<evidence type="ECO:0000313" key="2">
    <source>
        <dbReference type="EMBL" id="KAF5917392.1"/>
    </source>
</evidence>
<reference evidence="2 3" key="1">
    <citation type="journal article" date="2020" name="Mol. Biol. Evol.">
        <title>Interspecific Gene Flow and the Evolution of Specialization in Black and White Rhinoceros.</title>
        <authorList>
            <person name="Moodley Y."/>
            <person name="Westbury M.V."/>
            <person name="Russo I.M."/>
            <person name="Gopalakrishnan S."/>
            <person name="Rakotoarivelo A."/>
            <person name="Olsen R.A."/>
            <person name="Prost S."/>
            <person name="Tunstall T."/>
            <person name="Ryder O.A."/>
            <person name="Dalen L."/>
            <person name="Bruford M.W."/>
        </authorList>
    </citation>
    <scope>NUCLEOTIDE SEQUENCE [LARGE SCALE GENOMIC DNA]</scope>
    <source>
        <strain evidence="2">SBR-YM</strain>
        <tissue evidence="2">Skin</tissue>
    </source>
</reference>
<organism evidence="2 3">
    <name type="scientific">Diceros bicornis minor</name>
    <name type="common">South-central black rhinoceros</name>
    <dbReference type="NCBI Taxonomy" id="77932"/>
    <lineage>
        <taxon>Eukaryota</taxon>
        <taxon>Metazoa</taxon>
        <taxon>Chordata</taxon>
        <taxon>Craniata</taxon>
        <taxon>Vertebrata</taxon>
        <taxon>Euteleostomi</taxon>
        <taxon>Mammalia</taxon>
        <taxon>Eutheria</taxon>
        <taxon>Laurasiatheria</taxon>
        <taxon>Perissodactyla</taxon>
        <taxon>Rhinocerotidae</taxon>
        <taxon>Diceros</taxon>
    </lineage>
</organism>
<protein>
    <submittedName>
        <fullName evidence="2">Uncharacterized protein</fullName>
    </submittedName>
</protein>
<keyword evidence="3" id="KW-1185">Reference proteome</keyword>
<dbReference type="GO" id="GO:0030139">
    <property type="term" value="C:endocytic vesicle"/>
    <property type="evidence" value="ECO:0007669"/>
    <property type="project" value="TreeGrafter"/>
</dbReference>
<dbReference type="InterPro" id="IPR029071">
    <property type="entry name" value="Ubiquitin-like_domsf"/>
</dbReference>